<evidence type="ECO:0000259" key="2">
    <source>
        <dbReference type="Pfam" id="PF03807"/>
    </source>
</evidence>
<dbReference type="Pfam" id="PF03807">
    <property type="entry name" value="F420_oxidored"/>
    <property type="match status" value="1"/>
</dbReference>
<evidence type="ECO:0008006" key="6">
    <source>
        <dbReference type="Google" id="ProtNLM"/>
    </source>
</evidence>
<dbReference type="Gene3D" id="3.40.50.720">
    <property type="entry name" value="NAD(P)-binding Rossmann-like Domain"/>
    <property type="match status" value="1"/>
</dbReference>
<dbReference type="Gene3D" id="1.10.1040.20">
    <property type="entry name" value="ProC-like, C-terminal domain"/>
    <property type="match status" value="1"/>
</dbReference>
<dbReference type="PANTHER" id="PTHR40459">
    <property type="entry name" value="CONSERVED HYPOTHETICAL ALANINE AND LEUCINE RICH PROTEIN"/>
    <property type="match status" value="1"/>
</dbReference>
<reference evidence="4 5" key="2">
    <citation type="journal article" date="2016" name="Int. J. Syst. Evol. Microbiol.">
        <title>Taxonomy of haemolytic and/or proteolytic strains of the genus Acinetobacter with the proposal of Acinetobacter courvalinii sp. nov. (genomic species 14 sensu Bouvet &amp; Jeanjean), Acinetobacter dispersus sp. nov. (genomic species 17), Acinetobacter modestus sp. nov., Acinetobacter proteolyticus sp. nov. and Acinetobacter vivianii sp. nov.</title>
        <authorList>
            <person name="Nemec A."/>
            <person name="Radolfova-Krizova L."/>
            <person name="Maixnerova M."/>
            <person name="Vrestiakova E."/>
            <person name="Jezek P."/>
            <person name="Sedo O."/>
        </authorList>
    </citation>
    <scope>NUCLEOTIDE SEQUENCE [LARGE SCALE GENOMIC DNA]</scope>
    <source>
        <strain evidence="4 5">NIPH 236</strain>
    </source>
</reference>
<dbReference type="InterPro" id="IPR008927">
    <property type="entry name" value="6-PGluconate_DH-like_C_sf"/>
</dbReference>
<keyword evidence="1" id="KW-0560">Oxidoreductase</keyword>
<evidence type="ECO:0000256" key="1">
    <source>
        <dbReference type="ARBA" id="ARBA00023002"/>
    </source>
</evidence>
<dbReference type="Proteomes" id="UP000013190">
    <property type="component" value="Unassembled WGS sequence"/>
</dbReference>
<dbReference type="EMBL" id="APOJ01000025">
    <property type="protein sequence ID" value="ENU26653.1"/>
    <property type="molecule type" value="Genomic_DNA"/>
</dbReference>
<dbReference type="SUPFAM" id="SSF48179">
    <property type="entry name" value="6-phosphogluconate dehydrogenase C-terminal domain-like"/>
    <property type="match status" value="1"/>
</dbReference>
<name>A0ABN0JN90_9GAMM</name>
<accession>A0ABN0JN90</accession>
<evidence type="ECO:0000259" key="3">
    <source>
        <dbReference type="Pfam" id="PF10728"/>
    </source>
</evidence>
<reference evidence="5" key="1">
    <citation type="submission" date="2013-02" db="EMBL/GenBank/DDBJ databases">
        <title>The Genome Sequence of Acinetobacter sp. NIPH 236.</title>
        <authorList>
            <consortium name="The Broad Institute Genome Sequencing Platform"/>
            <consortium name="The Broad Institute Genome Sequencing Center for Infectious Disease"/>
            <person name="Cerqueira G."/>
            <person name="Feldgarden M."/>
            <person name="Courvalin P."/>
            <person name="Perichon B."/>
            <person name="Grillot-Courvalin C."/>
            <person name="Clermont D."/>
            <person name="Rocha E."/>
            <person name="Yoon E.-J."/>
            <person name="Nemec A."/>
            <person name="Walker B."/>
            <person name="Young S.K."/>
            <person name="Zeng Q."/>
            <person name="Gargeya S."/>
            <person name="Fitzgerald M."/>
            <person name="Haas B."/>
            <person name="Abouelleil A."/>
            <person name="Alvarado L."/>
            <person name="Arachchi H.M."/>
            <person name="Berlin A.M."/>
            <person name="Chapman S.B."/>
            <person name="Dewar J."/>
            <person name="Goldberg J."/>
            <person name="Griggs A."/>
            <person name="Gujja S."/>
            <person name="Hansen M."/>
            <person name="Howarth C."/>
            <person name="Imamovic A."/>
            <person name="Larimer J."/>
            <person name="McCowan C."/>
            <person name="Murphy C."/>
            <person name="Neiman D."/>
            <person name="Pearson M."/>
            <person name="Priest M."/>
            <person name="Roberts A."/>
            <person name="Saif S."/>
            <person name="Shea T."/>
            <person name="Sisk P."/>
            <person name="Sykes S."/>
            <person name="Wortman J."/>
            <person name="Nusbaum C."/>
            <person name="Birren B."/>
        </authorList>
    </citation>
    <scope>NUCLEOTIDE SEQUENCE [LARGE SCALE GENOMIC DNA]</scope>
    <source>
        <strain evidence="5">NIPH 236</strain>
    </source>
</reference>
<organism evidence="4 5">
    <name type="scientific">Acinetobacter modestus</name>
    <dbReference type="NCBI Taxonomy" id="1776740"/>
    <lineage>
        <taxon>Bacteria</taxon>
        <taxon>Pseudomonadati</taxon>
        <taxon>Pseudomonadota</taxon>
        <taxon>Gammaproteobacteria</taxon>
        <taxon>Moraxellales</taxon>
        <taxon>Moraxellaceae</taxon>
        <taxon>Acinetobacter</taxon>
    </lineage>
</organism>
<dbReference type="InterPro" id="IPR018931">
    <property type="entry name" value="DUF2520"/>
</dbReference>
<comment type="caution">
    <text evidence="4">The sequence shown here is derived from an EMBL/GenBank/DDBJ whole genome shotgun (WGS) entry which is preliminary data.</text>
</comment>
<dbReference type="SUPFAM" id="SSF51735">
    <property type="entry name" value="NAD(P)-binding Rossmann-fold domains"/>
    <property type="match status" value="1"/>
</dbReference>
<dbReference type="InterPro" id="IPR037108">
    <property type="entry name" value="TM1727-like_C_sf"/>
</dbReference>
<keyword evidence="5" id="KW-1185">Reference proteome</keyword>
<dbReference type="RefSeq" id="WP_004662587.1">
    <property type="nucleotide sequence ID" value="NZ_BMDV01000001.1"/>
</dbReference>
<dbReference type="GeneID" id="92835583"/>
<dbReference type="PANTHER" id="PTHR40459:SF1">
    <property type="entry name" value="CONSERVED HYPOTHETICAL ALANINE AND LEUCINE RICH PROTEIN"/>
    <property type="match status" value="1"/>
</dbReference>
<gene>
    <name evidence="4" type="ORF">F992_02202</name>
</gene>
<evidence type="ECO:0000313" key="4">
    <source>
        <dbReference type="EMBL" id="ENU26653.1"/>
    </source>
</evidence>
<proteinExistence type="predicted"/>
<sequence length="260" mass="29473">MRITFIGAGRVAYHLAKVLHPDHQIVQVFSRDLEKANRLASLVEATGINHFDQLNPNTDLVIIAISDQSIPDVIQKINHYLQQALIVHTSGSTSLEVLSTVHERSGVFYPLQTFSHERAIDWAETPMFVEAVRYNDLELLASLAHSLTPKVYQYSSQQRQTLHMAAVFACNFSNYCYDLSKQIVDEQQVDFSLLYPLILETAQKATINNPKEMQTGPAMRGDENILKMHQQLLEKNSGSDLVDVYKLLSKSIMKRHLHGK</sequence>
<feature type="domain" description="DUF2520" evidence="3">
    <location>
        <begin position="125"/>
        <end position="252"/>
    </location>
</feature>
<dbReference type="Pfam" id="PF10728">
    <property type="entry name" value="DUF2520"/>
    <property type="match status" value="1"/>
</dbReference>
<evidence type="ECO:0000313" key="5">
    <source>
        <dbReference type="Proteomes" id="UP000013190"/>
    </source>
</evidence>
<protein>
    <recommendedName>
        <fullName evidence="6">DUF2520 domain-containing protein</fullName>
    </recommendedName>
</protein>
<dbReference type="InterPro" id="IPR036291">
    <property type="entry name" value="NAD(P)-bd_dom_sf"/>
</dbReference>
<feature type="domain" description="Pyrroline-5-carboxylate reductase catalytic N-terminal" evidence="2">
    <location>
        <begin position="2"/>
        <end position="89"/>
    </location>
</feature>
<dbReference type="InterPro" id="IPR028939">
    <property type="entry name" value="P5C_Rdtase_cat_N"/>
</dbReference>